<reference evidence="3" key="1">
    <citation type="submission" date="2024-06" db="EMBL/GenBank/DDBJ databases">
        <title>Mesorhizobium karijinii sp. nov., a symbiont of the iconic Swainsona formosa from arid Australia.</title>
        <authorList>
            <person name="Hill Y.J."/>
            <person name="Watkin E.L.J."/>
            <person name="O'Hara G.W."/>
            <person name="Terpolilli J."/>
            <person name="Tye M.L."/>
            <person name="Kohlmeier M.G."/>
        </authorList>
    </citation>
    <scope>NUCLEOTIDE SEQUENCE</scope>
    <source>
        <strain evidence="3">WSM2240</strain>
    </source>
</reference>
<sequence>MTSRLLVVAGGLCGATGVALSAAAAHAGGDNLGIAASFLLMHAPVFLATGLLRAGRPLRAGGFILLFGLLIFAGDLLTRHYTGSRLLPMAAPVGGVLMILGWFTVAISGFASSIGELRDENEAP</sequence>
<proteinExistence type="predicted"/>
<feature type="transmembrane region" description="Helical" evidence="1">
    <location>
        <begin position="60"/>
        <end position="77"/>
    </location>
</feature>
<accession>A0AAU8CIL6</accession>
<dbReference type="AlphaFoldDB" id="A0AAU8CIL6"/>
<gene>
    <name evidence="3" type="ORF">ABVK50_14735</name>
</gene>
<dbReference type="EMBL" id="CP159253">
    <property type="protein sequence ID" value="XCG46580.1"/>
    <property type="molecule type" value="Genomic_DNA"/>
</dbReference>
<feature type="signal peptide" evidence="2">
    <location>
        <begin position="1"/>
        <end position="27"/>
    </location>
</feature>
<keyword evidence="1" id="KW-1133">Transmembrane helix</keyword>
<dbReference type="InterPro" id="IPR006696">
    <property type="entry name" value="DUF423"/>
</dbReference>
<dbReference type="Pfam" id="PF04241">
    <property type="entry name" value="DUF423"/>
    <property type="match status" value="1"/>
</dbReference>
<feature type="chain" id="PRO_5043795625" evidence="2">
    <location>
        <begin position="28"/>
        <end position="124"/>
    </location>
</feature>
<keyword evidence="1" id="KW-0472">Membrane</keyword>
<name>A0AAU8CIL6_9HYPH</name>
<evidence type="ECO:0000313" key="3">
    <source>
        <dbReference type="EMBL" id="XCG46580.1"/>
    </source>
</evidence>
<feature type="transmembrane region" description="Helical" evidence="1">
    <location>
        <begin position="34"/>
        <end position="53"/>
    </location>
</feature>
<protein>
    <submittedName>
        <fullName evidence="3">DUF423 domain-containing protein</fullName>
    </submittedName>
</protein>
<keyword evidence="1" id="KW-0812">Transmembrane</keyword>
<feature type="transmembrane region" description="Helical" evidence="1">
    <location>
        <begin position="89"/>
        <end position="111"/>
    </location>
</feature>
<keyword evidence="2" id="KW-0732">Signal</keyword>
<evidence type="ECO:0000256" key="2">
    <source>
        <dbReference type="SAM" id="SignalP"/>
    </source>
</evidence>
<evidence type="ECO:0000256" key="1">
    <source>
        <dbReference type="SAM" id="Phobius"/>
    </source>
</evidence>
<dbReference type="RefSeq" id="WP_353640851.1">
    <property type="nucleotide sequence ID" value="NZ_CP159253.1"/>
</dbReference>
<organism evidence="3">
    <name type="scientific">Mesorhizobium sp. WSM2240</name>
    <dbReference type="NCBI Taxonomy" id="3228851"/>
    <lineage>
        <taxon>Bacteria</taxon>
        <taxon>Pseudomonadati</taxon>
        <taxon>Pseudomonadota</taxon>
        <taxon>Alphaproteobacteria</taxon>
        <taxon>Hyphomicrobiales</taxon>
        <taxon>Phyllobacteriaceae</taxon>
        <taxon>Mesorhizobium</taxon>
    </lineage>
</organism>